<organism evidence="9 10">
    <name type="scientific">Neohortaea acidophila</name>
    <dbReference type="NCBI Taxonomy" id="245834"/>
    <lineage>
        <taxon>Eukaryota</taxon>
        <taxon>Fungi</taxon>
        <taxon>Dikarya</taxon>
        <taxon>Ascomycota</taxon>
        <taxon>Pezizomycotina</taxon>
        <taxon>Dothideomycetes</taxon>
        <taxon>Dothideomycetidae</taxon>
        <taxon>Mycosphaerellales</taxon>
        <taxon>Teratosphaeriaceae</taxon>
        <taxon>Neohortaea</taxon>
    </lineage>
</organism>
<evidence type="ECO:0000256" key="8">
    <source>
        <dbReference type="SAM" id="MobiDB-lite"/>
    </source>
</evidence>
<evidence type="ECO:0000313" key="9">
    <source>
        <dbReference type="EMBL" id="KAF2484564.1"/>
    </source>
</evidence>
<dbReference type="RefSeq" id="XP_033591133.1">
    <property type="nucleotide sequence ID" value="XM_033733373.1"/>
</dbReference>
<keyword evidence="5 7" id="KW-1133">Transmembrane helix</keyword>
<dbReference type="OrthoDB" id="19102at2759"/>
<evidence type="ECO:0000256" key="4">
    <source>
        <dbReference type="ARBA" id="ARBA00022824"/>
    </source>
</evidence>
<feature type="transmembrane region" description="Helical" evidence="7">
    <location>
        <begin position="20"/>
        <end position="42"/>
    </location>
</feature>
<name>A0A6A6PXV5_9PEZI</name>
<dbReference type="SUPFAM" id="SSF144091">
    <property type="entry name" value="Rhomboid-like"/>
    <property type="match status" value="1"/>
</dbReference>
<dbReference type="GO" id="GO:0005789">
    <property type="term" value="C:endoplasmic reticulum membrane"/>
    <property type="evidence" value="ECO:0007669"/>
    <property type="project" value="UniProtKB-SubCell"/>
</dbReference>
<evidence type="ECO:0000256" key="5">
    <source>
        <dbReference type="ARBA" id="ARBA00022989"/>
    </source>
</evidence>
<comment type="function">
    <text evidence="7">May be involved in the degradation of misfolded endoplasmic reticulum (ER) luminal proteins.</text>
</comment>
<comment type="similarity">
    <text evidence="2 7">Belongs to the derlin family.</text>
</comment>
<gene>
    <name evidence="9" type="ORF">BDY17DRAFT_295893</name>
</gene>
<dbReference type="EMBL" id="MU001634">
    <property type="protein sequence ID" value="KAF2484564.1"/>
    <property type="molecule type" value="Genomic_DNA"/>
</dbReference>
<feature type="compositionally biased region" description="Low complexity" evidence="8">
    <location>
        <begin position="222"/>
        <end position="234"/>
    </location>
</feature>
<evidence type="ECO:0000313" key="10">
    <source>
        <dbReference type="Proteomes" id="UP000799767"/>
    </source>
</evidence>
<keyword evidence="6 7" id="KW-0472">Membrane</keyword>
<dbReference type="Pfam" id="PF04511">
    <property type="entry name" value="DER1"/>
    <property type="match status" value="1"/>
</dbReference>
<evidence type="ECO:0000256" key="6">
    <source>
        <dbReference type="ARBA" id="ARBA00023136"/>
    </source>
</evidence>
<proteinExistence type="inferred from homology"/>
<keyword evidence="3 7" id="KW-0812">Transmembrane</keyword>
<dbReference type="Proteomes" id="UP000799767">
    <property type="component" value="Unassembled WGS sequence"/>
</dbReference>
<keyword evidence="10" id="KW-1185">Reference proteome</keyword>
<reference evidence="9" key="1">
    <citation type="journal article" date="2020" name="Stud. Mycol.">
        <title>101 Dothideomycetes genomes: a test case for predicting lifestyles and emergence of pathogens.</title>
        <authorList>
            <person name="Haridas S."/>
            <person name="Albert R."/>
            <person name="Binder M."/>
            <person name="Bloem J."/>
            <person name="Labutti K."/>
            <person name="Salamov A."/>
            <person name="Andreopoulos B."/>
            <person name="Baker S."/>
            <person name="Barry K."/>
            <person name="Bills G."/>
            <person name="Bluhm B."/>
            <person name="Cannon C."/>
            <person name="Castanera R."/>
            <person name="Culley D."/>
            <person name="Daum C."/>
            <person name="Ezra D."/>
            <person name="Gonzalez J."/>
            <person name="Henrissat B."/>
            <person name="Kuo A."/>
            <person name="Liang C."/>
            <person name="Lipzen A."/>
            <person name="Lutzoni F."/>
            <person name="Magnuson J."/>
            <person name="Mondo S."/>
            <person name="Nolan M."/>
            <person name="Ohm R."/>
            <person name="Pangilinan J."/>
            <person name="Park H.-J."/>
            <person name="Ramirez L."/>
            <person name="Alfaro M."/>
            <person name="Sun H."/>
            <person name="Tritt A."/>
            <person name="Yoshinaga Y."/>
            <person name="Zwiers L.-H."/>
            <person name="Turgeon B."/>
            <person name="Goodwin S."/>
            <person name="Spatafora J."/>
            <person name="Crous P."/>
            <person name="Grigoriev I."/>
        </authorList>
    </citation>
    <scope>NUCLEOTIDE SEQUENCE</scope>
    <source>
        <strain evidence="9">CBS 113389</strain>
    </source>
</reference>
<dbReference type="AlphaFoldDB" id="A0A6A6PXV5"/>
<evidence type="ECO:0000256" key="3">
    <source>
        <dbReference type="ARBA" id="ARBA00022692"/>
    </source>
</evidence>
<dbReference type="PANTHER" id="PTHR11009">
    <property type="entry name" value="DER1-LIKE PROTEIN, DERLIN"/>
    <property type="match status" value="1"/>
</dbReference>
<evidence type="ECO:0000256" key="2">
    <source>
        <dbReference type="ARBA" id="ARBA00008917"/>
    </source>
</evidence>
<dbReference type="InterPro" id="IPR007599">
    <property type="entry name" value="DER1"/>
</dbReference>
<feature type="region of interest" description="Disordered" evidence="8">
    <location>
        <begin position="222"/>
        <end position="269"/>
    </location>
</feature>
<evidence type="ECO:0000256" key="1">
    <source>
        <dbReference type="ARBA" id="ARBA00004477"/>
    </source>
</evidence>
<comment type="subcellular location">
    <subcellularLocation>
        <location evidence="1 7">Endoplasmic reticulum membrane</location>
        <topology evidence="1 7">Multi-pass membrane protein</topology>
    </subcellularLocation>
</comment>
<feature type="transmembrane region" description="Helical" evidence="7">
    <location>
        <begin position="54"/>
        <end position="77"/>
    </location>
</feature>
<sequence>MSAADMFWAAPPISRTITAAAVLLSVPVWMGLINPAMVVFFKDYVFTLRTFPQVWRLVTSFILTGPKFGLLMDPYFLFTYGSSLETASAAFSQPGDFFVYLVFVAAVILVLGGVLLGGMMLLSPLTLALAYTYAQDNPNRQVSYFVVTFAVKWLPYVMLAMTFVMAGPSEAFVQGTGLIAAHTYHFLTQVWPEHGGGRKYIVTPQIVRNWFSRPGMTPTQRGAGTAFNAGGAANQRIPQRPAGSGGGWSSGMAGNNWGARGTGRRLGGE</sequence>
<accession>A0A6A6PXV5</accession>
<dbReference type="InterPro" id="IPR035952">
    <property type="entry name" value="Rhomboid-like_sf"/>
</dbReference>
<dbReference type="GO" id="GO:0006950">
    <property type="term" value="P:response to stress"/>
    <property type="evidence" value="ECO:0007669"/>
    <property type="project" value="UniProtKB-ARBA"/>
</dbReference>
<dbReference type="GeneID" id="54474375"/>
<keyword evidence="4 7" id="KW-0256">Endoplasmic reticulum</keyword>
<feature type="transmembrane region" description="Helical" evidence="7">
    <location>
        <begin position="97"/>
        <end position="130"/>
    </location>
</feature>
<feature type="transmembrane region" description="Helical" evidence="7">
    <location>
        <begin position="142"/>
        <end position="166"/>
    </location>
</feature>
<feature type="compositionally biased region" description="Gly residues" evidence="8">
    <location>
        <begin position="260"/>
        <end position="269"/>
    </location>
</feature>
<protein>
    <recommendedName>
        <fullName evidence="7">Derlin</fullName>
    </recommendedName>
</protein>
<evidence type="ECO:0000256" key="7">
    <source>
        <dbReference type="RuleBase" id="RU363059"/>
    </source>
</evidence>